<dbReference type="AlphaFoldDB" id="A0A0D2VGX4"/>
<feature type="compositionally biased region" description="Low complexity" evidence="1">
    <location>
        <begin position="279"/>
        <end position="294"/>
    </location>
</feature>
<dbReference type="Proteomes" id="UP000008743">
    <property type="component" value="Unassembled WGS sequence"/>
</dbReference>
<feature type="compositionally biased region" description="Pro residues" evidence="1">
    <location>
        <begin position="75"/>
        <end position="85"/>
    </location>
</feature>
<dbReference type="Gene3D" id="3.60.10.10">
    <property type="entry name" value="Endonuclease/exonuclease/phosphatase"/>
    <property type="match status" value="1"/>
</dbReference>
<feature type="transmembrane region" description="Helical" evidence="2">
    <location>
        <begin position="489"/>
        <end position="509"/>
    </location>
</feature>
<proteinExistence type="predicted"/>
<feature type="transmembrane region" description="Helical" evidence="2">
    <location>
        <begin position="224"/>
        <end position="243"/>
    </location>
</feature>
<evidence type="ECO:0000256" key="1">
    <source>
        <dbReference type="SAM" id="MobiDB-lite"/>
    </source>
</evidence>
<feature type="transmembrane region" description="Helical" evidence="2">
    <location>
        <begin position="779"/>
        <end position="799"/>
    </location>
</feature>
<feature type="region of interest" description="Disordered" evidence="1">
    <location>
        <begin position="659"/>
        <end position="692"/>
    </location>
</feature>
<protein>
    <recommendedName>
        <fullName evidence="3">Endonuclease/exonuclease/phosphatase domain-containing protein</fullName>
    </recommendedName>
</protein>
<keyword evidence="2" id="KW-0812">Transmembrane</keyword>
<feature type="transmembrane region" description="Helical" evidence="2">
    <location>
        <begin position="610"/>
        <end position="633"/>
    </location>
</feature>
<feature type="transmembrane region" description="Helical" evidence="2">
    <location>
        <begin position="521"/>
        <end position="545"/>
    </location>
</feature>
<dbReference type="InterPro" id="IPR036691">
    <property type="entry name" value="Endo/exonu/phosph_ase_sf"/>
</dbReference>
<feature type="region of interest" description="Disordered" evidence="1">
    <location>
        <begin position="1"/>
        <end position="33"/>
    </location>
</feature>
<keyword evidence="2" id="KW-0472">Membrane</keyword>
<dbReference type="PANTHER" id="PTHR14859:SF1">
    <property type="entry name" value="PGAP2-INTERACTING PROTEIN"/>
    <property type="match status" value="1"/>
</dbReference>
<keyword evidence="2" id="KW-1133">Transmembrane helix</keyword>
<keyword evidence="5" id="KW-1185">Reference proteome</keyword>
<feature type="domain" description="Endonuclease/exonuclease/phosphatase" evidence="3">
    <location>
        <begin position="913"/>
        <end position="1143"/>
    </location>
</feature>
<feature type="transmembrane region" description="Helical" evidence="2">
    <location>
        <begin position="194"/>
        <end position="212"/>
    </location>
</feature>
<evidence type="ECO:0000313" key="4">
    <source>
        <dbReference type="EMBL" id="KJE89137.1"/>
    </source>
</evidence>
<feature type="region of interest" description="Disordered" evidence="1">
    <location>
        <begin position="372"/>
        <end position="409"/>
    </location>
</feature>
<dbReference type="EMBL" id="KE346360">
    <property type="protein sequence ID" value="KJE89137.1"/>
    <property type="molecule type" value="Genomic_DNA"/>
</dbReference>
<evidence type="ECO:0000313" key="5">
    <source>
        <dbReference type="Proteomes" id="UP000008743"/>
    </source>
</evidence>
<feature type="region of interest" description="Disordered" evidence="1">
    <location>
        <begin position="74"/>
        <end position="93"/>
    </location>
</feature>
<sequence length="1154" mass="122673">MAQSQSSAASAWAPSPLPGRGSPSATSSSSSSTPPHVLGIFAAFTTLFACQLFRGVYIPMVWWCLRESLLSDRSPPAPGSIPEPPIHANDTHEAASASGMSSTVAGVAVILYMLLPAVLTYWLPATLIRRFYKDAVGGGALLKNAGNVLIVLKLVEQTSTNAMTDLHVALAGSVLAFAILAVALSLAANEGPSHVLHHGIGIFIGIIADVWIRSAFYSLDLSHVSRFLGTAMVVVLCAVYFYVCKSVDEYRVMRLTERRVVVPTALATPHQRHPSSHIQQPLLHPHQQQHPYHQSGDASSRAHQQQQQQQQQQLQQQQQQQQEHQQQQPHQHSRLHYAPVVSHGLPVRPGAIAIMPTPQTYNAAMYDPVGSASGRSSAVGFPSGEHVGRTDDSSPSSGTDSSSSSLPMAGSTITAATSARLLASGDAANDDNGAAGNAIASAIAANSTGVTSSGAPWIGAALGSFLFISSSCTMSQGWIATTTGLGNRATMSILVLQAAAGLALSITFLRRMSFRRVESVAWARASVLVPLAAAVFTWLLSLMAFEALPRTVSFFEGTLDELTPEVLLYAPVLERLVLRQIPGGEELATTGSSSSVPLLSEAPTTGSSSAAVILLLLAAQAAISCLFLMPFAFGKNFFVPSVKIPLHLATGDVSLTSATPTVRQPSQRGGRQYMSPSLASSASSTPSPSPLFSNSPFMSSNSPFQANSMSRASQPMATSMYGGRQASLSHGVLSITIGESLTASLNSTQSWLGRLTSGISFLCCNVGSSSQPMVASLRAASCMAMAVLTLTILTCVAHMTSSINSVFTEVHVRLAAVAIIVCAFYACKRVQTSGSLLTPSALSGVQRLPLHFISLVTLTTLMLFLLQTQAGTQSFGLQQHLDQHGNTVHNHNDEQFARPSASLLQSRILRVASLNTHMGISANYQVQLDGIVTALLAEDVDVLGCQEFSRGLLMAGGIDMLAWLSARLDMPYVTYNPTYDTSGGDILLSKFPFIASGRVALPSGVSQQSRRGMIWAALSIPGTTKPVTLVTTHLHHAERDHETRIAQLDAIISAVSSIPLPDSAQPPEIRRVVVFGDLNSVPGGPEAELAQSRGLVDSWPELEQAQGYTFHSRNPTQRFDWLLHSRDVTCKSISVLDLTVSDHKPVVASFEFEE</sequence>
<feature type="compositionally biased region" description="Low complexity" evidence="1">
    <location>
        <begin position="674"/>
        <end position="692"/>
    </location>
</feature>
<feature type="transmembrane region" description="Helical" evidence="2">
    <location>
        <begin position="167"/>
        <end position="188"/>
    </location>
</feature>
<dbReference type="GO" id="GO:0006506">
    <property type="term" value="P:GPI anchor biosynthetic process"/>
    <property type="evidence" value="ECO:0007669"/>
    <property type="project" value="TreeGrafter"/>
</dbReference>
<feature type="compositionally biased region" description="Low complexity" evidence="1">
    <location>
        <begin position="1"/>
        <end position="14"/>
    </location>
</feature>
<feature type="transmembrane region" description="Helical" evidence="2">
    <location>
        <begin position="104"/>
        <end position="123"/>
    </location>
</feature>
<gene>
    <name evidence="4" type="ORF">CAOG_000670</name>
</gene>
<dbReference type="GO" id="GO:0003824">
    <property type="term" value="F:catalytic activity"/>
    <property type="evidence" value="ECO:0007669"/>
    <property type="project" value="InterPro"/>
</dbReference>
<feature type="transmembrane region" description="Helical" evidence="2">
    <location>
        <begin position="811"/>
        <end position="827"/>
    </location>
</feature>
<feature type="compositionally biased region" description="Low complexity" evidence="1">
    <location>
        <begin position="303"/>
        <end position="330"/>
    </location>
</feature>
<feature type="compositionally biased region" description="Low complexity" evidence="1">
    <location>
        <begin position="22"/>
        <end position="33"/>
    </location>
</feature>
<feature type="transmembrane region" description="Helical" evidence="2">
    <location>
        <begin position="37"/>
        <end position="65"/>
    </location>
</feature>
<organism evidence="4 5">
    <name type="scientific">Capsaspora owczarzaki (strain ATCC 30864)</name>
    <dbReference type="NCBI Taxonomy" id="595528"/>
    <lineage>
        <taxon>Eukaryota</taxon>
        <taxon>Filasterea</taxon>
        <taxon>Capsaspora</taxon>
    </lineage>
</organism>
<feature type="compositionally biased region" description="Low complexity" evidence="1">
    <location>
        <begin position="393"/>
        <end position="405"/>
    </location>
</feature>
<name>A0A0D2VGX4_CAPO3</name>
<evidence type="ECO:0000259" key="3">
    <source>
        <dbReference type="Pfam" id="PF03372"/>
    </source>
</evidence>
<dbReference type="PANTHER" id="PTHR14859">
    <property type="entry name" value="CALCOFLUOR WHITE HYPERSENSITIVE PROTEIN PRECURSOR"/>
    <property type="match status" value="1"/>
</dbReference>
<reference evidence="5" key="1">
    <citation type="submission" date="2011-02" db="EMBL/GenBank/DDBJ databases">
        <title>The Genome Sequence of Capsaspora owczarzaki ATCC 30864.</title>
        <authorList>
            <person name="Russ C."/>
            <person name="Cuomo C."/>
            <person name="Burger G."/>
            <person name="Gray M.W."/>
            <person name="Holland P.W.H."/>
            <person name="King N."/>
            <person name="Lang F.B.F."/>
            <person name="Roger A.J."/>
            <person name="Ruiz-Trillo I."/>
            <person name="Young S.K."/>
            <person name="Zeng Q."/>
            <person name="Gargeya S."/>
            <person name="Alvarado L."/>
            <person name="Berlin A."/>
            <person name="Chapman S.B."/>
            <person name="Chen Z."/>
            <person name="Freedman E."/>
            <person name="Gellesch M."/>
            <person name="Goldberg J."/>
            <person name="Griggs A."/>
            <person name="Gujja S."/>
            <person name="Heilman E."/>
            <person name="Heiman D."/>
            <person name="Howarth C."/>
            <person name="Mehta T."/>
            <person name="Neiman D."/>
            <person name="Pearson M."/>
            <person name="Roberts A."/>
            <person name="Saif S."/>
            <person name="Shea T."/>
            <person name="Shenoy N."/>
            <person name="Sisk P."/>
            <person name="Stolte C."/>
            <person name="Sykes S."/>
            <person name="White J."/>
            <person name="Yandava C."/>
            <person name="Haas B."/>
            <person name="Nusbaum C."/>
            <person name="Birren B."/>
        </authorList>
    </citation>
    <scope>NUCLEOTIDE SEQUENCE</scope>
    <source>
        <strain evidence="5">ATCC 30864</strain>
    </source>
</reference>
<dbReference type="Pfam" id="PF03372">
    <property type="entry name" value="Exo_endo_phos"/>
    <property type="match status" value="1"/>
</dbReference>
<evidence type="ECO:0000256" key="2">
    <source>
        <dbReference type="SAM" id="Phobius"/>
    </source>
</evidence>
<accession>A0A0D2VGX4</accession>
<dbReference type="InterPro" id="IPR005135">
    <property type="entry name" value="Endo/exonuclease/phosphatase"/>
</dbReference>
<feature type="compositionally biased region" description="Polar residues" evidence="1">
    <location>
        <begin position="659"/>
        <end position="669"/>
    </location>
</feature>
<dbReference type="GO" id="GO:0016020">
    <property type="term" value="C:membrane"/>
    <property type="evidence" value="ECO:0007669"/>
    <property type="project" value="GOC"/>
</dbReference>
<dbReference type="RefSeq" id="XP_004365541.2">
    <property type="nucleotide sequence ID" value="XM_004365484.2"/>
</dbReference>
<dbReference type="InParanoid" id="A0A0D2VGX4"/>
<dbReference type="SUPFAM" id="SSF56219">
    <property type="entry name" value="DNase I-like"/>
    <property type="match status" value="1"/>
</dbReference>
<feature type="region of interest" description="Disordered" evidence="1">
    <location>
        <begin position="268"/>
        <end position="334"/>
    </location>
</feature>
<dbReference type="InterPro" id="IPR051916">
    <property type="entry name" value="GPI-anchor_lipid_remodeler"/>
</dbReference>
<feature type="transmembrane region" description="Helical" evidence="2">
    <location>
        <begin position="848"/>
        <end position="866"/>
    </location>
</feature>